<protein>
    <recommendedName>
        <fullName evidence="5">Protein kinase domain-containing protein</fullName>
    </recommendedName>
</protein>
<keyword evidence="2" id="KW-0472">Membrane</keyword>
<feature type="region of interest" description="Disordered" evidence="1">
    <location>
        <begin position="908"/>
        <end position="939"/>
    </location>
</feature>
<dbReference type="EMBL" id="JAROCE010000002">
    <property type="protein sequence ID" value="MFM2720544.1"/>
    <property type="molecule type" value="Genomic_DNA"/>
</dbReference>
<feature type="transmembrane region" description="Helical" evidence="2">
    <location>
        <begin position="471"/>
        <end position="488"/>
    </location>
</feature>
<comment type="caution">
    <text evidence="3">The sequence shown here is derived from an EMBL/GenBank/DDBJ whole genome shotgun (WGS) entry which is preliminary data.</text>
</comment>
<dbReference type="RefSeq" id="WP_408905467.1">
    <property type="nucleotide sequence ID" value="NZ_JAROCE010000002.1"/>
</dbReference>
<evidence type="ECO:0000313" key="3">
    <source>
        <dbReference type="EMBL" id="MFM2720544.1"/>
    </source>
</evidence>
<organism evidence="3 4">
    <name type="scientific">Microbacterium mcarthurae</name>
    <dbReference type="NCBI Taxonomy" id="3035918"/>
    <lineage>
        <taxon>Bacteria</taxon>
        <taxon>Bacillati</taxon>
        <taxon>Actinomycetota</taxon>
        <taxon>Actinomycetes</taxon>
        <taxon>Micrococcales</taxon>
        <taxon>Microbacteriaceae</taxon>
        <taxon>Microbacterium</taxon>
    </lineage>
</organism>
<evidence type="ECO:0000256" key="2">
    <source>
        <dbReference type="SAM" id="Phobius"/>
    </source>
</evidence>
<proteinExistence type="predicted"/>
<dbReference type="Proteomes" id="UP001630303">
    <property type="component" value="Unassembled WGS sequence"/>
</dbReference>
<gene>
    <name evidence="3" type="ORF">P5G46_08505</name>
</gene>
<sequence>MARRSHTAARGPHSVRLRSGGWVHFDDSPENRIDAGRARSGRSSSRVVEGAFEAPWSGPVAAAVKIADGEDGARSRLRAEIATYRNLHDLPVVKMLGYRRQRHRDVLVLERGMFSLDDLLSARPTDRSHLRDPLVQEDVESVIGEIATMAGASLVRVLRALAAASESRDPSRHGDIRLENLLMVDRDGVLQVVVGDWGSPARTIDVDADIEAAGIALWELLHDGHTPFTLGKGTPALRRDDPRLTQQRHELVLDTDACNDARACALDGAHDADGSVHGAAHRLAVAILHSGRGDAPRTPTEIIEGPLADAVVAAGLDLQRAQVDGEYRTRPAHSLARLMAFTDVAVADAHGRGWMPPGPPPRSRFGVVERAPRDRRALPALRRLTVPARLAALLTATAVGVLVGYAASTATVLPSGGPISSAAFERAASLVVGAGFVVLGLVTCAGAWFLARGVPRGHRAPLLERWSPVSAVAGFVTASIVVGTWAAASLWSPPTPAGASTGPWPEVVALGAAVAAVGVNAVVVAVVERTHYVARLRRGRRERWWMLTAATTGLAVTVVIVGSLLAGSAVPPTLVASAETLYTGMPGSEPAFFNPDAVAVAEDGSTAVLERYADEADVVWIKRPTAPWAPEIRIPHKRTSSTPASEVGGSPIDALAATLPGLSPPRGVPAGDRLTSLNDLGFLDPRHVAVIGAEGVSVIDLTAEVPVARIVDASVRADAFDRDAALAVVDDGILVTDFDHEAFEQGHPEEFEKWKAMATCPDAAPWTATRADVVKMTDPLGDARVAPPTWKDPGTGADCRRNAWTIVADGSKGAVIERTRDDSSAYLAYRPLDDRPSVRLTDTVTEYVGPGVEHGGRLLVEFANCLQGFALDSSVIPLPRVADRSWYTTTVDDDVCRKPEGTAGFIGADVDVEGEPGQQPTGGSDNSSTQAQPADTCVPPRAGVSVLDLTKWAQKPLAVRPDGSILIAAPAAAGCSAALWSLDAKSSDWMPEGGVLTERKGAEAATMLVVSPESVNGGAAWFAPGHWAVLSDDGSSRYPWSGETTSYRALTPRVITTSDATVGAFGAYSADLEPDIDRTKIVIDGDNVDLGDFEVDVPGIRDLAPLRTSESGTTSTVVMALCDGIFSFDPTQLGASPETTGWFEPSPDAFRRVAGDPARVVPGDPAAPDCGQVPTEARDAHGEIAFALRPTAVDAVTVGDAVVVAYAEAGTFAGQRVSRVRVIDPDAQLADTVKGDVAYTLGCDEDTTYDGTCLGDLDRLGLEASDIAISDDGSVAVSTTSAVGWGPVLLFRNGERRVVRLDPGMLASGVAWSGDRLVVTDAARGDVVALSFPG</sequence>
<keyword evidence="2" id="KW-1133">Transmembrane helix</keyword>
<keyword evidence="4" id="KW-1185">Reference proteome</keyword>
<name>A0ABW9GFJ5_9MICO</name>
<evidence type="ECO:0000256" key="1">
    <source>
        <dbReference type="SAM" id="MobiDB-lite"/>
    </source>
</evidence>
<keyword evidence="2" id="KW-0812">Transmembrane</keyword>
<reference evidence="3 4" key="1">
    <citation type="submission" date="2023-03" db="EMBL/GenBank/DDBJ databases">
        <title>MT1 and MT2 Draft Genomes of Novel Species.</title>
        <authorList>
            <person name="Venkateswaran K."/>
        </authorList>
    </citation>
    <scope>NUCLEOTIDE SEQUENCE [LARGE SCALE GENOMIC DNA]</scope>
    <source>
        <strain evidence="3 4">IF8SW-P5</strain>
    </source>
</reference>
<evidence type="ECO:0000313" key="4">
    <source>
        <dbReference type="Proteomes" id="UP001630303"/>
    </source>
</evidence>
<accession>A0ABW9GFJ5</accession>
<feature type="transmembrane region" description="Helical" evidence="2">
    <location>
        <begin position="547"/>
        <end position="570"/>
    </location>
</feature>
<dbReference type="SUPFAM" id="SSF56112">
    <property type="entry name" value="Protein kinase-like (PK-like)"/>
    <property type="match status" value="1"/>
</dbReference>
<evidence type="ECO:0008006" key="5">
    <source>
        <dbReference type="Google" id="ProtNLM"/>
    </source>
</evidence>
<feature type="transmembrane region" description="Helical" evidence="2">
    <location>
        <begin position="427"/>
        <end position="450"/>
    </location>
</feature>
<feature type="compositionally biased region" description="Polar residues" evidence="1">
    <location>
        <begin position="918"/>
        <end position="933"/>
    </location>
</feature>
<feature type="transmembrane region" description="Helical" evidence="2">
    <location>
        <begin position="386"/>
        <end position="407"/>
    </location>
</feature>
<feature type="transmembrane region" description="Helical" evidence="2">
    <location>
        <begin position="508"/>
        <end position="527"/>
    </location>
</feature>
<dbReference type="InterPro" id="IPR011009">
    <property type="entry name" value="Kinase-like_dom_sf"/>
</dbReference>